<evidence type="ECO:0000313" key="4">
    <source>
        <dbReference type="EMBL" id="MBA9028397.1"/>
    </source>
</evidence>
<evidence type="ECO:0000313" key="5">
    <source>
        <dbReference type="Proteomes" id="UP000626697"/>
    </source>
</evidence>
<gene>
    <name evidence="4" type="ORF">HNP81_003717</name>
</gene>
<dbReference type="PANTHER" id="PTHR42986:SF1">
    <property type="entry name" value="BENZALDEHYDE DEHYDROGENASE YFMT"/>
    <property type="match status" value="1"/>
</dbReference>
<accession>A0ABR6CTP0</accession>
<keyword evidence="5" id="KW-1185">Reference proteome</keyword>
<comment type="caution">
    <text evidence="4">The sequence shown here is derived from an EMBL/GenBank/DDBJ whole genome shotgun (WGS) entry which is preliminary data.</text>
</comment>
<dbReference type="EMBL" id="JACJHX010000014">
    <property type="protein sequence ID" value="MBA9028397.1"/>
    <property type="molecule type" value="Genomic_DNA"/>
</dbReference>
<organism evidence="4 5">
    <name type="scientific">Peribacillus huizhouensis</name>
    <dbReference type="NCBI Taxonomy" id="1501239"/>
    <lineage>
        <taxon>Bacteria</taxon>
        <taxon>Bacillati</taxon>
        <taxon>Bacillota</taxon>
        <taxon>Bacilli</taxon>
        <taxon>Bacillales</taxon>
        <taxon>Bacillaceae</taxon>
        <taxon>Peribacillus</taxon>
    </lineage>
</organism>
<evidence type="ECO:0000256" key="2">
    <source>
        <dbReference type="ARBA" id="ARBA00023027"/>
    </source>
</evidence>
<name>A0ABR6CTP0_9BACI</name>
<proteinExistence type="inferred from homology"/>
<feature type="domain" description="Aldehyde dehydrogenase" evidence="3">
    <location>
        <begin position="1"/>
        <end position="48"/>
    </location>
</feature>
<protein>
    <submittedName>
        <fullName evidence="4">Acyl-CoA reductase-like NAD-dependent aldehyde dehydrogenase</fullName>
    </submittedName>
</protein>
<dbReference type="PANTHER" id="PTHR42986">
    <property type="entry name" value="BENZALDEHYDE DEHYDROGENASE YFMT"/>
    <property type="match status" value="1"/>
</dbReference>
<evidence type="ECO:0000256" key="1">
    <source>
        <dbReference type="ARBA" id="ARBA00009986"/>
    </source>
</evidence>
<evidence type="ECO:0000259" key="3">
    <source>
        <dbReference type="Pfam" id="PF00171"/>
    </source>
</evidence>
<sequence length="73" mass="8162">MEPIILADVKNDMAVAQNENFAPVAVLIPVNSEQEAIQVANATPFGLSRLFILEFTTVKWVSVQKEPRQYPFS</sequence>
<dbReference type="InterPro" id="IPR015590">
    <property type="entry name" value="Aldehyde_DH_dom"/>
</dbReference>
<dbReference type="Pfam" id="PF00171">
    <property type="entry name" value="Aldedh"/>
    <property type="match status" value="1"/>
</dbReference>
<dbReference type="InterPro" id="IPR016163">
    <property type="entry name" value="Ald_DH_C"/>
</dbReference>
<dbReference type="InterPro" id="IPR016161">
    <property type="entry name" value="Ald_DH/histidinol_DH"/>
</dbReference>
<dbReference type="Gene3D" id="3.40.309.10">
    <property type="entry name" value="Aldehyde Dehydrogenase, Chain A, domain 2"/>
    <property type="match status" value="1"/>
</dbReference>
<dbReference type="Proteomes" id="UP000626697">
    <property type="component" value="Unassembled WGS sequence"/>
</dbReference>
<dbReference type="SUPFAM" id="SSF53720">
    <property type="entry name" value="ALDH-like"/>
    <property type="match status" value="1"/>
</dbReference>
<comment type="similarity">
    <text evidence="1">Belongs to the aldehyde dehydrogenase family.</text>
</comment>
<keyword evidence="2" id="KW-0520">NAD</keyword>
<reference evidence="4 5" key="1">
    <citation type="submission" date="2020-08" db="EMBL/GenBank/DDBJ databases">
        <title>Genomic Encyclopedia of Type Strains, Phase IV (KMG-IV): sequencing the most valuable type-strain genomes for metagenomic binning, comparative biology and taxonomic classification.</title>
        <authorList>
            <person name="Goeker M."/>
        </authorList>
    </citation>
    <scope>NUCLEOTIDE SEQUENCE [LARGE SCALE GENOMIC DNA]</scope>
    <source>
        <strain evidence="4 5">DSM 105481</strain>
    </source>
</reference>